<dbReference type="InterPro" id="IPR048402">
    <property type="entry name" value="YpeB_N"/>
</dbReference>
<protein>
    <submittedName>
        <fullName evidence="4">Sporulation protein YpeB</fullName>
    </submittedName>
</protein>
<evidence type="ECO:0000256" key="1">
    <source>
        <dbReference type="SAM" id="Coils"/>
    </source>
</evidence>
<evidence type="ECO:0000313" key="5">
    <source>
        <dbReference type="Proteomes" id="UP000075737"/>
    </source>
</evidence>
<dbReference type="GO" id="GO:0009847">
    <property type="term" value="P:spore germination"/>
    <property type="evidence" value="ECO:0007669"/>
    <property type="project" value="InterPro"/>
</dbReference>
<keyword evidence="1" id="KW-0175">Coiled coil</keyword>
<dbReference type="Proteomes" id="UP000075737">
    <property type="component" value="Unassembled WGS sequence"/>
</dbReference>
<dbReference type="InterPro" id="IPR014239">
    <property type="entry name" value="YpeB_PepSY1-2"/>
</dbReference>
<dbReference type="AlphaFoldDB" id="A0A162MA28"/>
<reference evidence="4 5" key="1">
    <citation type="submission" date="2015-12" db="EMBL/GenBank/DDBJ databases">
        <title>Draft genome of Thermovenabulum gondwanense isolated from a red thermophilic microbial mat colonisisng an outflow channel of a bore well.</title>
        <authorList>
            <person name="Patel B.K."/>
        </authorList>
    </citation>
    <scope>NUCLEOTIDE SEQUENCE [LARGE SCALE GENOMIC DNA]</scope>
    <source>
        <strain evidence="4 5">R270</strain>
    </source>
</reference>
<gene>
    <name evidence="4" type="primary">ypeB</name>
    <name evidence="4" type="ORF">ATZ99_18180</name>
</gene>
<dbReference type="RefSeq" id="WP_068748932.1">
    <property type="nucleotide sequence ID" value="NZ_LOHZ01000040.1"/>
</dbReference>
<keyword evidence="5" id="KW-1185">Reference proteome</keyword>
<sequence>MRKYLPWAAGIFLALLFLGVFFIMQGRVTEAQNLLEASYQKGFFNLLDQVNNLNLLLSKSMVTSSNQQRIVTFLSIWHQAESARESIASLPLGNRDLTYTQKYFAQMGDFAYSLAKKSLNGMEIKKEEWDKVQKFRDTVQELNKKLRELQDDVAKGKINWEGRRFSLGISKNLTSGMADKILKLDQKLKEEAPSITYDGPFSDHVENIVPKGLTGEMINSEEAIRIAGNFIDNPQNIKYQISLYGTAKGNIPAYSLSFAKPGQNSPAILMDVSQKGGHVIWFLNTREIGASKLTIQDAVNKGRAFLEKRGFKDFEATGSLMEDGTCVITFVKKQGDIIIYPDFIKIEIALDNGEVVGYDAIGYYTNHMQRVIPAPKLGKNDVLKRVSPRLNVTRIRKVIIPDPSLKEKFCYEVDAKLGNDRYFIYINALDGTEEQILKVVETEKGTMTM</sequence>
<feature type="domain" description="Sporulation protein YpeB N-terminal" evidence="3">
    <location>
        <begin position="30"/>
        <end position="161"/>
    </location>
</feature>
<evidence type="ECO:0000259" key="3">
    <source>
        <dbReference type="Pfam" id="PF20769"/>
    </source>
</evidence>
<comment type="caution">
    <text evidence="4">The sequence shown here is derived from an EMBL/GenBank/DDBJ whole genome shotgun (WGS) entry which is preliminary data.</text>
</comment>
<dbReference type="STRING" id="520767.ATZ99_18180"/>
<dbReference type="NCBIfam" id="TIGR02889">
    <property type="entry name" value="spore_YpeB"/>
    <property type="match status" value="1"/>
</dbReference>
<dbReference type="EMBL" id="LOHZ01000040">
    <property type="protein sequence ID" value="KYO64760.1"/>
    <property type="molecule type" value="Genomic_DNA"/>
</dbReference>
<proteinExistence type="predicted"/>
<evidence type="ECO:0000313" key="4">
    <source>
        <dbReference type="EMBL" id="KYO64760.1"/>
    </source>
</evidence>
<feature type="domain" description="Sporulation protein YpeB PepSY1 and PepSY2" evidence="2">
    <location>
        <begin position="182"/>
        <end position="373"/>
    </location>
</feature>
<accession>A0A162MA28</accession>
<dbReference type="Pfam" id="PF14620">
    <property type="entry name" value="YPEB_PepSY1-2"/>
    <property type="match status" value="1"/>
</dbReference>
<feature type="coiled-coil region" evidence="1">
    <location>
        <begin position="132"/>
        <end position="159"/>
    </location>
</feature>
<name>A0A162MA28_9FIRM</name>
<dbReference type="Pfam" id="PF20769">
    <property type="entry name" value="YPEB_N"/>
    <property type="match status" value="1"/>
</dbReference>
<evidence type="ECO:0000259" key="2">
    <source>
        <dbReference type="Pfam" id="PF14620"/>
    </source>
</evidence>
<organism evidence="4 5">
    <name type="scientific">Thermovenabulum gondwanense</name>
    <dbReference type="NCBI Taxonomy" id="520767"/>
    <lineage>
        <taxon>Bacteria</taxon>
        <taxon>Bacillati</taxon>
        <taxon>Bacillota</taxon>
        <taxon>Clostridia</taxon>
        <taxon>Thermosediminibacterales</taxon>
        <taxon>Thermosediminibacteraceae</taxon>
        <taxon>Thermovenabulum</taxon>
    </lineage>
</organism>